<dbReference type="RefSeq" id="WP_176604930.1">
    <property type="nucleotide sequence ID" value="NZ_LR794158.1"/>
</dbReference>
<evidence type="ECO:0000256" key="5">
    <source>
        <dbReference type="HAMAP-Rule" id="MF_00514"/>
    </source>
</evidence>
<comment type="similarity">
    <text evidence="1 5 6">Belongs to the bacterial ribosomal protein bL35 family.</text>
</comment>
<evidence type="ECO:0000256" key="6">
    <source>
        <dbReference type="RuleBase" id="RU000568"/>
    </source>
</evidence>
<dbReference type="GO" id="GO:0006412">
    <property type="term" value="P:translation"/>
    <property type="evidence" value="ECO:0007669"/>
    <property type="project" value="UniProtKB-UniRule"/>
</dbReference>
<dbReference type="PANTHER" id="PTHR33343:SF1">
    <property type="entry name" value="LARGE RIBOSOMAL SUBUNIT PROTEIN BL35M"/>
    <property type="match status" value="1"/>
</dbReference>
<gene>
    <name evidence="5 7" type="primary">rpmI</name>
    <name evidence="7" type="ORF">ESZ_00201</name>
</gene>
<evidence type="ECO:0000256" key="1">
    <source>
        <dbReference type="ARBA" id="ARBA00006598"/>
    </source>
</evidence>
<dbReference type="SUPFAM" id="SSF143034">
    <property type="entry name" value="L35p-like"/>
    <property type="match status" value="1"/>
</dbReference>
<dbReference type="Gene3D" id="4.10.410.60">
    <property type="match status" value="1"/>
</dbReference>
<dbReference type="PANTHER" id="PTHR33343">
    <property type="entry name" value="54S RIBOSOMAL PROTEIN BL35M"/>
    <property type="match status" value="1"/>
</dbReference>
<evidence type="ECO:0000256" key="4">
    <source>
        <dbReference type="ARBA" id="ARBA00071664"/>
    </source>
</evidence>
<dbReference type="GO" id="GO:0022625">
    <property type="term" value="C:cytosolic large ribosomal subunit"/>
    <property type="evidence" value="ECO:0007669"/>
    <property type="project" value="TreeGrafter"/>
</dbReference>
<dbReference type="GO" id="GO:0003735">
    <property type="term" value="F:structural constituent of ribosome"/>
    <property type="evidence" value="ECO:0007669"/>
    <property type="project" value="InterPro"/>
</dbReference>
<protein>
    <recommendedName>
        <fullName evidence="4 5">Large ribosomal subunit protein bL35</fullName>
    </recommendedName>
</protein>
<dbReference type="InterPro" id="IPR037229">
    <property type="entry name" value="Ribosomal_bL35_sf"/>
</dbReference>
<sequence>MKIKTHKSAYKRFKKTKSGNFKHKQSFLRHILTKKTSKRKRQLRHLKCVDISHKKTLNRALLYI</sequence>
<dbReference type="Proteomes" id="UP000509549">
    <property type="component" value="Chromosome"/>
</dbReference>
<dbReference type="AlphaFoldDB" id="A0A6J5JXU4"/>
<evidence type="ECO:0000313" key="8">
    <source>
        <dbReference type="Proteomes" id="UP000509549"/>
    </source>
</evidence>
<dbReference type="HAMAP" id="MF_00514">
    <property type="entry name" value="Ribosomal_bL35"/>
    <property type="match status" value="1"/>
</dbReference>
<evidence type="ECO:0000313" key="7">
    <source>
        <dbReference type="EMBL" id="CAB3976401.1"/>
    </source>
</evidence>
<proteinExistence type="inferred from homology"/>
<keyword evidence="3 5" id="KW-0687">Ribonucleoprotein</keyword>
<accession>A0A6J5JXU4</accession>
<dbReference type="FunFam" id="4.10.410.60:FF:000001">
    <property type="entry name" value="50S ribosomal protein L35"/>
    <property type="match status" value="1"/>
</dbReference>
<name>A0A6J5JXU4_9GAMM</name>
<dbReference type="InterPro" id="IPR001706">
    <property type="entry name" value="Ribosomal_bL35"/>
</dbReference>
<keyword evidence="2 5" id="KW-0689">Ribosomal protein</keyword>
<organism evidence="7 8">
    <name type="scientific">Candidatus Azoamicus ciliaticola</name>
    <dbReference type="NCBI Taxonomy" id="2652803"/>
    <lineage>
        <taxon>Bacteria</taxon>
        <taxon>Pseudomonadati</taxon>
        <taxon>Pseudomonadota</taxon>
        <taxon>Gammaproteobacteria</taxon>
        <taxon>Candidatus Azoamicaceae</taxon>
        <taxon>Candidatus Azoamicus</taxon>
    </lineage>
</organism>
<reference evidence="7 8" key="1">
    <citation type="submission" date="2020-04" db="EMBL/GenBank/DDBJ databases">
        <authorList>
            <person name="Graf S J."/>
        </authorList>
    </citation>
    <scope>NUCLEOTIDE SEQUENCE [LARGE SCALE GENOMIC DNA]</scope>
    <source>
        <strain evidence="7">1</strain>
    </source>
</reference>
<dbReference type="Pfam" id="PF01632">
    <property type="entry name" value="Ribosomal_L35p"/>
    <property type="match status" value="1"/>
</dbReference>
<dbReference type="EMBL" id="LR794158">
    <property type="protein sequence ID" value="CAB3976401.1"/>
    <property type="molecule type" value="Genomic_DNA"/>
</dbReference>
<keyword evidence="8" id="KW-1185">Reference proteome</keyword>
<dbReference type="PRINTS" id="PR00064">
    <property type="entry name" value="RIBOSOMALL35"/>
</dbReference>
<dbReference type="KEGG" id="acil:ESZ_00201"/>
<evidence type="ECO:0000256" key="3">
    <source>
        <dbReference type="ARBA" id="ARBA00023274"/>
    </source>
</evidence>
<dbReference type="InterPro" id="IPR021137">
    <property type="entry name" value="Ribosomal_bL35-like"/>
</dbReference>
<dbReference type="PROSITE" id="PS00936">
    <property type="entry name" value="RIBOSOMAL_L35"/>
    <property type="match status" value="1"/>
</dbReference>
<evidence type="ECO:0000256" key="2">
    <source>
        <dbReference type="ARBA" id="ARBA00022980"/>
    </source>
</evidence>
<dbReference type="InterPro" id="IPR018265">
    <property type="entry name" value="Ribosomal_bL35_CS"/>
</dbReference>
<dbReference type="NCBIfam" id="TIGR00001">
    <property type="entry name" value="rpmI_bact"/>
    <property type="match status" value="1"/>
</dbReference>